<feature type="compositionally biased region" description="Basic and acidic residues" evidence="1">
    <location>
        <begin position="435"/>
        <end position="444"/>
    </location>
</feature>
<protein>
    <submittedName>
        <fullName evidence="3">Glycoside hydrolase family 76 protein</fullName>
    </submittedName>
</protein>
<dbReference type="PANTHER" id="PTHR44329">
    <property type="entry name" value="SERINE/THREONINE-PROTEIN KINASE TNNI3K-RELATED"/>
    <property type="match status" value="1"/>
</dbReference>
<feature type="domain" description="Protein kinase" evidence="2">
    <location>
        <begin position="149"/>
        <end position="423"/>
    </location>
</feature>
<keyword evidence="3" id="KW-0378">Hydrolase</keyword>
<dbReference type="Pfam" id="PF07714">
    <property type="entry name" value="PK_Tyr_Ser-Thr"/>
    <property type="match status" value="2"/>
</dbReference>
<sequence>MLSESPLSSLVPETRTQPLSADSDFSDPIILFDPTRNTASDASEDDLWSQSPALVQPESWRSRPPLRTPLIGNRSSSSVSGSERSRRSSDYSSDGRGSAWLSGFSDAGSDQSSLRSSPASNTPPSLPSFEFASQPSVLSELDLTGRVAKLGQYPFESGRTADIYRAKMVSSHAPEARRTQHVAVKIFRRMHYEPGAIEQMSKVLYSEALIWRRLHHPNVLPFLGISLDLGPSPALISPLCTSGSVMKYLKENTKDTRDKFQLTIDVANGLQYLHSEDVVHGNLCTKKILVNQEGSPMICGYGMSKTLGTTSDTTSLLSTSVRFTPPECFLGDDGAHHIRTQSTDVYAHSMVVLEILSGLEPYHHLPTEHAVVAHIVRGGQPIRSHVDRKTVNDSLWQLLTSLWTAKPHTRPSIFEIIGQLIKIAEEGALDEADTDLPRPDEEVNAKSSPMFPTNQLDLQDDKGSSGEEIFFGHHTLPDVPGRDLKGRIIQDDQYPFAGGGNSNVYRGKLTRSDGRKIRVAIKMFRVSDDGSGHLEEIIRRLKREVDVWSKLKHKNILPFIGVCDDLAPTPVLISPFYKFGHVGTYLRKHPHINRIDIVHGIACGLQFLHVNEVVHGDLKLQNVLVDKRGTPCICDFGISKIINHHGFTTASVGTAPYMAPELFVVIGRDGAEVKVPTTTKQTDMYSFGLLVLEIMTSQPLKGRPSRPVITLNMLENLRPKRIHYDIETITDKIWSILEQCWHPEANDRPSISQILNSALFFR</sequence>
<dbReference type="Gene3D" id="1.10.510.10">
    <property type="entry name" value="Transferase(Phosphotransferase) domain 1"/>
    <property type="match status" value="2"/>
</dbReference>
<dbReference type="SMART" id="SM00220">
    <property type="entry name" value="S_TKc"/>
    <property type="match status" value="2"/>
</dbReference>
<dbReference type="GO" id="GO:0005524">
    <property type="term" value="F:ATP binding"/>
    <property type="evidence" value="ECO:0007669"/>
    <property type="project" value="InterPro"/>
</dbReference>
<evidence type="ECO:0000256" key="1">
    <source>
        <dbReference type="SAM" id="MobiDB-lite"/>
    </source>
</evidence>
<dbReference type="SUPFAM" id="SSF56112">
    <property type="entry name" value="Protein kinase-like (PK-like)"/>
    <property type="match status" value="2"/>
</dbReference>
<feature type="region of interest" description="Disordered" evidence="1">
    <location>
        <begin position="433"/>
        <end position="454"/>
    </location>
</feature>
<dbReference type="Proteomes" id="UP001362999">
    <property type="component" value="Unassembled WGS sequence"/>
</dbReference>
<proteinExistence type="predicted"/>
<gene>
    <name evidence="3" type="ORF">R3P38DRAFT_2545219</name>
</gene>
<dbReference type="GO" id="GO:0016787">
    <property type="term" value="F:hydrolase activity"/>
    <property type="evidence" value="ECO:0007669"/>
    <property type="project" value="UniProtKB-KW"/>
</dbReference>
<dbReference type="InterPro" id="IPR011009">
    <property type="entry name" value="Kinase-like_dom_sf"/>
</dbReference>
<reference evidence="3 4" key="1">
    <citation type="journal article" date="2024" name="J Genomics">
        <title>Draft genome sequencing and assembly of Favolaschia claudopus CIRM-BRFM 2984 isolated from oak limbs.</title>
        <authorList>
            <person name="Navarro D."/>
            <person name="Drula E."/>
            <person name="Chaduli D."/>
            <person name="Cazenave R."/>
            <person name="Ahrendt S."/>
            <person name="Wang J."/>
            <person name="Lipzen A."/>
            <person name="Daum C."/>
            <person name="Barry K."/>
            <person name="Grigoriev I.V."/>
            <person name="Favel A."/>
            <person name="Rosso M.N."/>
            <person name="Martin F."/>
        </authorList>
    </citation>
    <scope>NUCLEOTIDE SEQUENCE [LARGE SCALE GENOMIC DNA]</scope>
    <source>
        <strain evidence="3 4">CIRM-BRFM 2984</strain>
    </source>
</reference>
<dbReference type="PROSITE" id="PS50011">
    <property type="entry name" value="PROTEIN_KINASE_DOM"/>
    <property type="match status" value="2"/>
</dbReference>
<evidence type="ECO:0000313" key="4">
    <source>
        <dbReference type="Proteomes" id="UP001362999"/>
    </source>
</evidence>
<organism evidence="3 4">
    <name type="scientific">Favolaschia claudopus</name>
    <dbReference type="NCBI Taxonomy" id="2862362"/>
    <lineage>
        <taxon>Eukaryota</taxon>
        <taxon>Fungi</taxon>
        <taxon>Dikarya</taxon>
        <taxon>Basidiomycota</taxon>
        <taxon>Agaricomycotina</taxon>
        <taxon>Agaricomycetes</taxon>
        <taxon>Agaricomycetidae</taxon>
        <taxon>Agaricales</taxon>
        <taxon>Marasmiineae</taxon>
        <taxon>Mycenaceae</taxon>
        <taxon>Favolaschia</taxon>
    </lineage>
</organism>
<feature type="region of interest" description="Disordered" evidence="1">
    <location>
        <begin position="1"/>
        <end position="128"/>
    </location>
</feature>
<feature type="compositionally biased region" description="Low complexity" evidence="1">
    <location>
        <begin position="1"/>
        <end position="13"/>
    </location>
</feature>
<feature type="domain" description="Protein kinase" evidence="2">
    <location>
        <begin position="490"/>
        <end position="761"/>
    </location>
</feature>
<name>A0AAW0AM65_9AGAR</name>
<accession>A0AAW0AM65</accession>
<keyword evidence="4" id="KW-1185">Reference proteome</keyword>
<dbReference type="InterPro" id="IPR000719">
    <property type="entry name" value="Prot_kinase_dom"/>
</dbReference>
<feature type="compositionally biased region" description="Polar residues" evidence="1">
    <location>
        <begin position="108"/>
        <end position="123"/>
    </location>
</feature>
<dbReference type="InterPro" id="IPR008271">
    <property type="entry name" value="Ser/Thr_kinase_AS"/>
</dbReference>
<evidence type="ECO:0000313" key="3">
    <source>
        <dbReference type="EMBL" id="KAK7014335.1"/>
    </source>
</evidence>
<feature type="compositionally biased region" description="Polar residues" evidence="1">
    <location>
        <begin position="445"/>
        <end position="454"/>
    </location>
</feature>
<dbReference type="AlphaFoldDB" id="A0AAW0AM65"/>
<dbReference type="EMBL" id="JAWWNJ010000057">
    <property type="protein sequence ID" value="KAK7014335.1"/>
    <property type="molecule type" value="Genomic_DNA"/>
</dbReference>
<evidence type="ECO:0000259" key="2">
    <source>
        <dbReference type="PROSITE" id="PS50011"/>
    </source>
</evidence>
<dbReference type="InterPro" id="IPR051681">
    <property type="entry name" value="Ser/Thr_Kinases-Pseudokinases"/>
</dbReference>
<comment type="caution">
    <text evidence="3">The sequence shown here is derived from an EMBL/GenBank/DDBJ whole genome shotgun (WGS) entry which is preliminary data.</text>
</comment>
<dbReference type="PROSITE" id="PS00108">
    <property type="entry name" value="PROTEIN_KINASE_ST"/>
    <property type="match status" value="1"/>
</dbReference>
<dbReference type="InterPro" id="IPR001245">
    <property type="entry name" value="Ser-Thr/Tyr_kinase_cat_dom"/>
</dbReference>
<dbReference type="GO" id="GO:0004674">
    <property type="term" value="F:protein serine/threonine kinase activity"/>
    <property type="evidence" value="ECO:0007669"/>
    <property type="project" value="TreeGrafter"/>
</dbReference>